<feature type="domain" description="PhnB-like" evidence="1">
    <location>
        <begin position="4"/>
        <end position="126"/>
    </location>
</feature>
<dbReference type="Pfam" id="PF06983">
    <property type="entry name" value="3-dmu-9_3-mt"/>
    <property type="match status" value="2"/>
</dbReference>
<keyword evidence="3" id="KW-1185">Reference proteome</keyword>
<gene>
    <name evidence="2" type="ORF">SAMN02745189_01628</name>
</gene>
<proteinExistence type="predicted"/>
<dbReference type="Gene3D" id="3.10.180.10">
    <property type="entry name" value="2,3-Dihydroxybiphenyl 1,2-Dioxygenase, domain 1"/>
    <property type="match status" value="1"/>
</dbReference>
<dbReference type="InterPro" id="IPR028973">
    <property type="entry name" value="PhnB-like"/>
</dbReference>
<dbReference type="InterPro" id="IPR029068">
    <property type="entry name" value="Glyas_Bleomycin-R_OHBP_Dase"/>
</dbReference>
<dbReference type="EMBL" id="FRCF01000006">
    <property type="protein sequence ID" value="SHM14929.1"/>
    <property type="molecule type" value="Genomic_DNA"/>
</dbReference>
<dbReference type="AlphaFoldDB" id="A0A1M7GGD3"/>
<dbReference type="STRING" id="1123231.SAMN02745189_01628"/>
<dbReference type="GO" id="GO:0008168">
    <property type="term" value="F:methyltransferase activity"/>
    <property type="evidence" value="ECO:0007669"/>
    <property type="project" value="UniProtKB-KW"/>
</dbReference>
<dbReference type="PANTHER" id="PTHR33990">
    <property type="entry name" value="PROTEIN YJDN-RELATED"/>
    <property type="match status" value="1"/>
</dbReference>
<evidence type="ECO:0000259" key="1">
    <source>
        <dbReference type="Pfam" id="PF06983"/>
    </source>
</evidence>
<feature type="domain" description="PhnB-like" evidence="1">
    <location>
        <begin position="136"/>
        <end position="256"/>
    </location>
</feature>
<dbReference type="Gene3D" id="3.30.720.110">
    <property type="match status" value="1"/>
</dbReference>
<evidence type="ECO:0000313" key="2">
    <source>
        <dbReference type="EMBL" id="SHM14929.1"/>
    </source>
</evidence>
<keyword evidence="2" id="KW-0489">Methyltransferase</keyword>
<dbReference type="CDD" id="cd06588">
    <property type="entry name" value="PhnB_like"/>
    <property type="match status" value="2"/>
</dbReference>
<sequence length="296" mass="33695">MSYQKIVPHLWFDDEAVEAANFYAGLFPGSVVHYTNVLEGTPSGGAEQVDFEIMGYQFMAISAGPGVTKNPSISFMVLFTREERKAFEKIWETLAGEGKVLMPFGKYDFSDLYGWLEDGYGVSWQFYMADEEPGSRVIPTMMFINANLGKAGEAMKFYMDIFRDAGMEDIHYYPGNDGPDSGQHVMHGQARLENLSFAFMDSAEDHAFDFSEGVSLIVKCDDQDEIDYYWNRLSHVPEAEVCGWLKDKYGVSWQIIPKVMDEMVENGSREQLQRVTEAFLKMKKFDVAELEAAYRN</sequence>
<name>A0A1M7GGD3_9BACL</name>
<organism evidence="2 3">
    <name type="scientific">Lacicoccus alkaliphilus DSM 16010</name>
    <dbReference type="NCBI Taxonomy" id="1123231"/>
    <lineage>
        <taxon>Bacteria</taxon>
        <taxon>Bacillati</taxon>
        <taxon>Bacillota</taxon>
        <taxon>Bacilli</taxon>
        <taxon>Bacillales</taxon>
        <taxon>Salinicoccaceae</taxon>
        <taxon>Lacicoccus</taxon>
    </lineage>
</organism>
<reference evidence="2 3" key="1">
    <citation type="submission" date="2016-11" db="EMBL/GenBank/DDBJ databases">
        <authorList>
            <person name="Jaros S."/>
            <person name="Januszkiewicz K."/>
            <person name="Wedrychowicz H."/>
        </authorList>
    </citation>
    <scope>NUCLEOTIDE SEQUENCE [LARGE SCALE GENOMIC DNA]</scope>
    <source>
        <strain evidence="2 3">DSM 16010</strain>
    </source>
</reference>
<dbReference type="GO" id="GO:0032259">
    <property type="term" value="P:methylation"/>
    <property type="evidence" value="ECO:0007669"/>
    <property type="project" value="UniProtKB-KW"/>
</dbReference>
<dbReference type="Gene3D" id="3.30.720.100">
    <property type="match status" value="1"/>
</dbReference>
<keyword evidence="2" id="KW-0830">Ubiquinone</keyword>
<keyword evidence="2" id="KW-0808">Transferase</keyword>
<dbReference type="OrthoDB" id="9806473at2"/>
<evidence type="ECO:0000313" key="3">
    <source>
        <dbReference type="Proteomes" id="UP000184206"/>
    </source>
</evidence>
<dbReference type="Proteomes" id="UP000184206">
    <property type="component" value="Unassembled WGS sequence"/>
</dbReference>
<protein>
    <submittedName>
        <fullName evidence="2">Glyoxalase superfamily enzyme, possibly 3-demethylubiquinone-9 3-methyltransferase</fullName>
    </submittedName>
</protein>
<accession>A0A1M7GGD3</accession>
<dbReference type="RefSeq" id="WP_072710079.1">
    <property type="nucleotide sequence ID" value="NZ_FRCF01000006.1"/>
</dbReference>
<dbReference type="SUPFAM" id="SSF54593">
    <property type="entry name" value="Glyoxalase/Bleomycin resistance protein/Dihydroxybiphenyl dioxygenase"/>
    <property type="match status" value="2"/>
</dbReference>